<dbReference type="PROSITE" id="PS51375">
    <property type="entry name" value="PPR"/>
    <property type="match status" value="1"/>
</dbReference>
<dbReference type="InterPro" id="IPR011990">
    <property type="entry name" value="TPR-like_helical_dom_sf"/>
</dbReference>
<dbReference type="GO" id="GO:0009451">
    <property type="term" value="P:RNA modification"/>
    <property type="evidence" value="ECO:0007669"/>
    <property type="project" value="InterPro"/>
</dbReference>
<evidence type="ECO:0000256" key="1">
    <source>
        <dbReference type="ARBA" id="ARBA00022737"/>
    </source>
</evidence>
<dbReference type="AlphaFoldDB" id="A0AA38G3B0"/>
<comment type="caution">
    <text evidence="3">The sequence shown here is derived from an EMBL/GenBank/DDBJ whole genome shotgun (WGS) entry which is preliminary data.</text>
</comment>
<dbReference type="NCBIfam" id="TIGR00756">
    <property type="entry name" value="PPR"/>
    <property type="match status" value="1"/>
</dbReference>
<name>A0AA38G3B0_TAXCH</name>
<feature type="non-terminal residue" evidence="3">
    <location>
        <position position="59"/>
    </location>
</feature>
<evidence type="ECO:0000313" key="3">
    <source>
        <dbReference type="EMBL" id="KAH9314965.1"/>
    </source>
</evidence>
<dbReference type="EMBL" id="JAHRHJ020000005">
    <property type="protein sequence ID" value="KAH9314965.1"/>
    <property type="molecule type" value="Genomic_DNA"/>
</dbReference>
<feature type="repeat" description="PPR" evidence="2">
    <location>
        <begin position="15"/>
        <end position="49"/>
    </location>
</feature>
<accession>A0AA38G3B0</accession>
<dbReference type="GO" id="GO:0003723">
    <property type="term" value="F:RNA binding"/>
    <property type="evidence" value="ECO:0007669"/>
    <property type="project" value="InterPro"/>
</dbReference>
<dbReference type="Pfam" id="PF13041">
    <property type="entry name" value="PPR_2"/>
    <property type="match status" value="1"/>
</dbReference>
<organism evidence="3 4">
    <name type="scientific">Taxus chinensis</name>
    <name type="common">Chinese yew</name>
    <name type="synonym">Taxus wallichiana var. chinensis</name>
    <dbReference type="NCBI Taxonomy" id="29808"/>
    <lineage>
        <taxon>Eukaryota</taxon>
        <taxon>Viridiplantae</taxon>
        <taxon>Streptophyta</taxon>
        <taxon>Embryophyta</taxon>
        <taxon>Tracheophyta</taxon>
        <taxon>Spermatophyta</taxon>
        <taxon>Pinopsida</taxon>
        <taxon>Pinidae</taxon>
        <taxon>Conifers II</taxon>
        <taxon>Cupressales</taxon>
        <taxon>Taxaceae</taxon>
        <taxon>Taxus</taxon>
    </lineage>
</organism>
<dbReference type="PANTHER" id="PTHR47926">
    <property type="entry name" value="PENTATRICOPEPTIDE REPEAT-CONTAINING PROTEIN"/>
    <property type="match status" value="1"/>
</dbReference>
<dbReference type="Proteomes" id="UP000824469">
    <property type="component" value="Unassembled WGS sequence"/>
</dbReference>
<gene>
    <name evidence="3" type="ORF">KI387_023592</name>
</gene>
<proteinExistence type="predicted"/>
<protein>
    <recommendedName>
        <fullName evidence="5">Pentatricopeptide repeat-containing protein</fullName>
    </recommendedName>
</protein>
<evidence type="ECO:0000256" key="2">
    <source>
        <dbReference type="PROSITE-ProRule" id="PRU00708"/>
    </source>
</evidence>
<dbReference type="InterPro" id="IPR002885">
    <property type="entry name" value="PPR_rpt"/>
</dbReference>
<dbReference type="PANTHER" id="PTHR47926:SF347">
    <property type="entry name" value="PENTATRICOPEPTIDE REPEAT-CONTAINING PROTEIN"/>
    <property type="match status" value="1"/>
</dbReference>
<dbReference type="InterPro" id="IPR046960">
    <property type="entry name" value="PPR_At4g14850-like_plant"/>
</dbReference>
<keyword evidence="4" id="KW-1185">Reference proteome</keyword>
<reference evidence="3 4" key="1">
    <citation type="journal article" date="2021" name="Nat. Plants">
        <title>The Taxus genome provides insights into paclitaxel biosynthesis.</title>
        <authorList>
            <person name="Xiong X."/>
            <person name="Gou J."/>
            <person name="Liao Q."/>
            <person name="Li Y."/>
            <person name="Zhou Q."/>
            <person name="Bi G."/>
            <person name="Li C."/>
            <person name="Du R."/>
            <person name="Wang X."/>
            <person name="Sun T."/>
            <person name="Guo L."/>
            <person name="Liang H."/>
            <person name="Lu P."/>
            <person name="Wu Y."/>
            <person name="Zhang Z."/>
            <person name="Ro D.K."/>
            <person name="Shang Y."/>
            <person name="Huang S."/>
            <person name="Yan J."/>
        </authorList>
    </citation>
    <scope>NUCLEOTIDE SEQUENCE [LARGE SCALE GENOMIC DNA]</scope>
    <source>
        <strain evidence="3">Ta-2019</strain>
    </source>
</reference>
<dbReference type="Gene3D" id="1.25.40.10">
    <property type="entry name" value="Tetratricopeptide repeat domain"/>
    <property type="match status" value="1"/>
</dbReference>
<keyword evidence="1" id="KW-0677">Repeat</keyword>
<evidence type="ECO:0008006" key="5">
    <source>
        <dbReference type="Google" id="ProtNLM"/>
    </source>
</evidence>
<sequence length="59" mass="6695">MQNAHDLFDTMLERDVVSWTSMIAGYAQDGLVDKALETYKELQQTNVQPDQFTIACILS</sequence>
<evidence type="ECO:0000313" key="4">
    <source>
        <dbReference type="Proteomes" id="UP000824469"/>
    </source>
</evidence>